<sequence>MKNKAVILGTNYYIGLSAIRCLGTEGVHTVAVDYSDEDTYGAKSKYLSERVISPHYKEDTRAFVDFLIDYAKMQDAKPVLIPCHDSYVEVIDDYFEEFKEHYLIPQTEAGLYTKLMNKGNLRHFAQELGMAVPETVGVDEDNFEEKVETIIKFPCIVKPVDSPTFVAKFRRKLFKVYNFDELNEVLAKVKEAGLEVIVQRIIPGFDDHMYTFDAYLNQDSKVTHWLTCQKFRQYPINFGASVYTVQKYIPELYEIGSKFLEATGYKGFAEIEFKKDEDTGNYYLIEVNVRITNFNHLIYTLGLNIPYITYRELTGNPVEPKAITTTTNRAFWYGYEDMLAVKDYVKTGQLSVKDIMKTYFRPKAYAIWDWKDPKPGINYSSMLIGKVAKKVFKR</sequence>
<evidence type="ECO:0000256" key="1">
    <source>
        <dbReference type="PROSITE-ProRule" id="PRU00409"/>
    </source>
</evidence>
<evidence type="ECO:0000313" key="4">
    <source>
        <dbReference type="Proteomes" id="UP000622860"/>
    </source>
</evidence>
<reference evidence="3" key="2">
    <citation type="submission" date="2020-09" db="EMBL/GenBank/DDBJ databases">
        <authorList>
            <person name="Sun Q."/>
            <person name="Zhou Y."/>
        </authorList>
    </citation>
    <scope>NUCLEOTIDE SEQUENCE</scope>
    <source>
        <strain evidence="3">CGMCC 1.12754</strain>
    </source>
</reference>
<reference evidence="3" key="1">
    <citation type="journal article" date="2014" name="Int. J. Syst. Evol. Microbiol.">
        <title>Complete genome sequence of Corynebacterium casei LMG S-19264T (=DSM 44701T), isolated from a smear-ripened cheese.</title>
        <authorList>
            <consortium name="US DOE Joint Genome Institute (JGI-PGF)"/>
            <person name="Walter F."/>
            <person name="Albersmeier A."/>
            <person name="Kalinowski J."/>
            <person name="Ruckert C."/>
        </authorList>
    </citation>
    <scope>NUCLEOTIDE SEQUENCE</scope>
    <source>
        <strain evidence="3">CGMCC 1.12754</strain>
    </source>
</reference>
<dbReference type="Gene3D" id="3.30.470.20">
    <property type="entry name" value="ATP-grasp fold, B domain"/>
    <property type="match status" value="1"/>
</dbReference>
<dbReference type="PROSITE" id="PS00867">
    <property type="entry name" value="CPSASE_2"/>
    <property type="match status" value="1"/>
</dbReference>
<dbReference type="GO" id="GO:0046872">
    <property type="term" value="F:metal ion binding"/>
    <property type="evidence" value="ECO:0007669"/>
    <property type="project" value="InterPro"/>
</dbReference>
<dbReference type="SUPFAM" id="SSF56059">
    <property type="entry name" value="Glutathione synthetase ATP-binding domain-like"/>
    <property type="match status" value="1"/>
</dbReference>
<feature type="domain" description="ATP-grasp" evidence="2">
    <location>
        <begin position="122"/>
        <end position="314"/>
    </location>
</feature>
<evidence type="ECO:0000313" key="3">
    <source>
        <dbReference type="EMBL" id="GGG82440.1"/>
    </source>
</evidence>
<dbReference type="Proteomes" id="UP000622860">
    <property type="component" value="Unassembled WGS sequence"/>
</dbReference>
<keyword evidence="4" id="KW-1185">Reference proteome</keyword>
<dbReference type="InterPro" id="IPR011761">
    <property type="entry name" value="ATP-grasp"/>
</dbReference>
<organism evidence="3 4">
    <name type="scientific">Virgibacillus oceani</name>
    <dbReference type="NCBI Taxonomy" id="1479511"/>
    <lineage>
        <taxon>Bacteria</taxon>
        <taxon>Bacillati</taxon>
        <taxon>Bacillota</taxon>
        <taxon>Bacilli</taxon>
        <taxon>Bacillales</taxon>
        <taxon>Bacillaceae</taxon>
        <taxon>Virgibacillus</taxon>
    </lineage>
</organism>
<dbReference type="InterPro" id="IPR005479">
    <property type="entry name" value="CPAse_ATP-bd"/>
</dbReference>
<dbReference type="PROSITE" id="PS50975">
    <property type="entry name" value="ATP_GRASP"/>
    <property type="match status" value="1"/>
</dbReference>
<dbReference type="AlphaFoldDB" id="A0A917HLF7"/>
<dbReference type="EMBL" id="BMFR01000014">
    <property type="protein sequence ID" value="GGG82440.1"/>
    <property type="molecule type" value="Genomic_DNA"/>
</dbReference>
<keyword evidence="1" id="KW-0547">Nucleotide-binding</keyword>
<dbReference type="GO" id="GO:0005524">
    <property type="term" value="F:ATP binding"/>
    <property type="evidence" value="ECO:0007669"/>
    <property type="project" value="UniProtKB-UniRule"/>
</dbReference>
<gene>
    <name evidence="3" type="ORF">GCM10011398_29940</name>
</gene>
<evidence type="ECO:0000259" key="2">
    <source>
        <dbReference type="PROSITE" id="PS50975"/>
    </source>
</evidence>
<accession>A0A917HLF7</accession>
<protein>
    <recommendedName>
        <fullName evidence="2">ATP-grasp domain-containing protein</fullName>
    </recommendedName>
</protein>
<keyword evidence="1" id="KW-0067">ATP-binding</keyword>
<name>A0A917HLF7_9BACI</name>
<proteinExistence type="predicted"/>
<dbReference type="RefSeq" id="WP_188456187.1">
    <property type="nucleotide sequence ID" value="NZ_BMFR01000014.1"/>
</dbReference>
<comment type="caution">
    <text evidence="3">The sequence shown here is derived from an EMBL/GenBank/DDBJ whole genome shotgun (WGS) entry which is preliminary data.</text>
</comment>